<dbReference type="PATRIC" id="fig|1637975.4.peg.1244"/>
<dbReference type="PANTHER" id="PTHR10629:SF52">
    <property type="entry name" value="DNA (CYTOSINE-5)-METHYLTRANSFERASE 1"/>
    <property type="match status" value="1"/>
</dbReference>
<evidence type="ECO:0000256" key="2">
    <source>
        <dbReference type="ARBA" id="ARBA00022603"/>
    </source>
</evidence>
<keyword evidence="9" id="KW-1185">Reference proteome</keyword>
<organism evidence="8 9">
    <name type="scientific">Cytobacillus solani</name>
    <dbReference type="NCBI Taxonomy" id="1637975"/>
    <lineage>
        <taxon>Bacteria</taxon>
        <taxon>Bacillati</taxon>
        <taxon>Bacillota</taxon>
        <taxon>Bacilli</taxon>
        <taxon>Bacillales</taxon>
        <taxon>Bacillaceae</taxon>
        <taxon>Cytobacillus</taxon>
    </lineage>
</organism>
<dbReference type="GO" id="GO:0032259">
    <property type="term" value="P:methylation"/>
    <property type="evidence" value="ECO:0007669"/>
    <property type="project" value="UniProtKB-KW"/>
</dbReference>
<dbReference type="Proteomes" id="UP000050996">
    <property type="component" value="Unassembled WGS sequence"/>
</dbReference>
<dbReference type="SUPFAM" id="SSF53335">
    <property type="entry name" value="S-adenosyl-L-methionine-dependent methyltransferases"/>
    <property type="match status" value="1"/>
</dbReference>
<gene>
    <name evidence="8" type="ORF">AN957_07555</name>
</gene>
<evidence type="ECO:0000256" key="7">
    <source>
        <dbReference type="RuleBase" id="RU000416"/>
    </source>
</evidence>
<keyword evidence="4 6" id="KW-0949">S-adenosyl-L-methionine</keyword>
<dbReference type="Pfam" id="PF00145">
    <property type="entry name" value="DNA_methylase"/>
    <property type="match status" value="1"/>
</dbReference>
<dbReference type="PRINTS" id="PR00105">
    <property type="entry name" value="C5METTRFRASE"/>
</dbReference>
<dbReference type="GO" id="GO:0003886">
    <property type="term" value="F:DNA (cytosine-5-)-methyltransferase activity"/>
    <property type="evidence" value="ECO:0007669"/>
    <property type="project" value="UniProtKB-EC"/>
</dbReference>
<dbReference type="GO" id="GO:0009307">
    <property type="term" value="P:DNA restriction-modification system"/>
    <property type="evidence" value="ECO:0007669"/>
    <property type="project" value="UniProtKB-KW"/>
</dbReference>
<dbReference type="EC" id="2.1.1.37" evidence="1"/>
<dbReference type="Gene3D" id="3.40.50.150">
    <property type="entry name" value="Vaccinia Virus protein VP39"/>
    <property type="match status" value="1"/>
</dbReference>
<dbReference type="AlphaFoldDB" id="A0A0Q3QLD5"/>
<protein>
    <recommendedName>
        <fullName evidence="1">DNA (cytosine-5-)-methyltransferase</fullName>
        <ecNumber evidence="1">2.1.1.37</ecNumber>
    </recommendedName>
</protein>
<keyword evidence="3 6" id="KW-0808">Transferase</keyword>
<keyword evidence="5" id="KW-0680">Restriction system</keyword>
<dbReference type="PANTHER" id="PTHR10629">
    <property type="entry name" value="CYTOSINE-SPECIFIC METHYLTRANSFERASE"/>
    <property type="match status" value="1"/>
</dbReference>
<dbReference type="RefSeq" id="WP_056683278.1">
    <property type="nucleotide sequence ID" value="NZ_LJIX01000006.1"/>
</dbReference>
<comment type="similarity">
    <text evidence="6 7">Belongs to the class I-like SAM-binding methyltransferase superfamily. C5-methyltransferase family.</text>
</comment>
<name>A0A0Q3QLD5_9BACI</name>
<evidence type="ECO:0000256" key="4">
    <source>
        <dbReference type="ARBA" id="ARBA00022691"/>
    </source>
</evidence>
<evidence type="ECO:0000256" key="6">
    <source>
        <dbReference type="PROSITE-ProRule" id="PRU01016"/>
    </source>
</evidence>
<feature type="active site" evidence="6">
    <location>
        <position position="262"/>
    </location>
</feature>
<sequence length="523" mass="58823">MIKSRKAKNSKRGLYLQDNELKQTAFQPGTNFKYVIDTKNKKMVIIPSESSVNTVSKRATKSGVKPVIDIRNKEAISIFREADYLQVEIQEDQIIVSGYEEKSSSALAKVSKKIASVFSKKSNVLDITSLLDVRKKFEFRLESDELAKAVGHAQQFVQLSIFDVIGDTHSYSSQSIQTIEKGLKNIKIPLQVISLFSGAGIMDKGFVEEGFDISFALELDEDAVATYRANHGNHVEQRDITKFDKERLNQIGSPIMIGGSPCQGFSPANRHSNFLDNPNNLLVKEFIESIKANSNCQVFVLENVPKLLSAGDGKFKQEIYDELSDFEITSGVLTATDFGEAQERKRAFIIGSKIGKIDLPKPTHSPDHYVTVRKTLEGLHEDVPNQMDFTKPKPSTIERMQTVLEGGNWRDFPDEFKTTSMFTGKTHSSVYRRLAWDHPSITIANPRKSNLTHPTENRILSVRECARLFGLKDDFIFKGSLSSMQQQVCNAVPVKLARAVARVVKHAIMRYNIRMHSDKLELV</sequence>
<evidence type="ECO:0000313" key="9">
    <source>
        <dbReference type="Proteomes" id="UP000050996"/>
    </source>
</evidence>
<reference evidence="8 9" key="1">
    <citation type="submission" date="2015-09" db="EMBL/GenBank/DDBJ databases">
        <title>Genome sequencing project for genomic taxonomy and phylogenomics of Bacillus-like bacteria.</title>
        <authorList>
            <person name="Liu B."/>
            <person name="Wang J."/>
            <person name="Zhu Y."/>
            <person name="Liu G."/>
            <person name="Chen Q."/>
            <person name="Chen Z."/>
            <person name="Lan J."/>
            <person name="Che J."/>
            <person name="Ge C."/>
            <person name="Shi H."/>
            <person name="Pan Z."/>
            <person name="Liu X."/>
        </authorList>
    </citation>
    <scope>NUCLEOTIDE SEQUENCE [LARGE SCALE GENOMIC DNA]</scope>
    <source>
        <strain evidence="8 9">FJAT-18043</strain>
    </source>
</reference>
<dbReference type="PROSITE" id="PS51679">
    <property type="entry name" value="SAM_MT_C5"/>
    <property type="match status" value="1"/>
</dbReference>
<evidence type="ECO:0000313" key="8">
    <source>
        <dbReference type="EMBL" id="KQL18440.1"/>
    </source>
</evidence>
<dbReference type="NCBIfam" id="TIGR00675">
    <property type="entry name" value="dcm"/>
    <property type="match status" value="1"/>
</dbReference>
<accession>A0A0Q3QLD5</accession>
<dbReference type="InterPro" id="IPR050390">
    <property type="entry name" value="C5-Methyltransferase"/>
</dbReference>
<dbReference type="GO" id="GO:0044027">
    <property type="term" value="P:negative regulation of gene expression via chromosomal CpG island methylation"/>
    <property type="evidence" value="ECO:0007669"/>
    <property type="project" value="TreeGrafter"/>
</dbReference>
<evidence type="ECO:0000256" key="5">
    <source>
        <dbReference type="ARBA" id="ARBA00022747"/>
    </source>
</evidence>
<dbReference type="Gene3D" id="3.90.120.10">
    <property type="entry name" value="DNA Methylase, subunit A, domain 2"/>
    <property type="match status" value="1"/>
</dbReference>
<proteinExistence type="inferred from homology"/>
<dbReference type="EMBL" id="LJIX01000006">
    <property type="protein sequence ID" value="KQL18440.1"/>
    <property type="molecule type" value="Genomic_DNA"/>
</dbReference>
<keyword evidence="2 6" id="KW-0489">Methyltransferase</keyword>
<comment type="caution">
    <text evidence="8">The sequence shown here is derived from an EMBL/GenBank/DDBJ whole genome shotgun (WGS) entry which is preliminary data.</text>
</comment>
<dbReference type="InterPro" id="IPR029063">
    <property type="entry name" value="SAM-dependent_MTases_sf"/>
</dbReference>
<dbReference type="STRING" id="1637975.AN957_07555"/>
<dbReference type="GO" id="GO:0003677">
    <property type="term" value="F:DNA binding"/>
    <property type="evidence" value="ECO:0007669"/>
    <property type="project" value="TreeGrafter"/>
</dbReference>
<evidence type="ECO:0000256" key="1">
    <source>
        <dbReference type="ARBA" id="ARBA00011975"/>
    </source>
</evidence>
<evidence type="ECO:0000256" key="3">
    <source>
        <dbReference type="ARBA" id="ARBA00022679"/>
    </source>
</evidence>
<dbReference type="InterPro" id="IPR001525">
    <property type="entry name" value="C5_MeTfrase"/>
</dbReference>